<evidence type="ECO:0000256" key="1">
    <source>
        <dbReference type="ARBA" id="ARBA00023016"/>
    </source>
</evidence>
<comment type="similarity">
    <text evidence="2 3">Belongs to the small heat shock protein (HSP20) family.</text>
</comment>
<evidence type="ECO:0000256" key="4">
    <source>
        <dbReference type="SAM" id="MobiDB-lite"/>
    </source>
</evidence>
<name>A0A0H2RU64_9AGAM</name>
<feature type="non-terminal residue" evidence="6">
    <location>
        <position position="1"/>
    </location>
</feature>
<feature type="non-terminal residue" evidence="6">
    <location>
        <position position="93"/>
    </location>
</feature>
<keyword evidence="7" id="KW-1185">Reference proteome</keyword>
<accession>A0A0H2RU64</accession>
<feature type="region of interest" description="Disordered" evidence="4">
    <location>
        <begin position="72"/>
        <end position="93"/>
    </location>
</feature>
<gene>
    <name evidence="6" type="ORF">SCHPADRAFT_797803</name>
</gene>
<dbReference type="InterPro" id="IPR031107">
    <property type="entry name" value="Small_HSP"/>
</dbReference>
<dbReference type="OrthoDB" id="1431247at2759"/>
<dbReference type="PANTHER" id="PTHR11527">
    <property type="entry name" value="HEAT-SHOCK PROTEIN 20 FAMILY MEMBER"/>
    <property type="match status" value="1"/>
</dbReference>
<dbReference type="Proteomes" id="UP000053477">
    <property type="component" value="Unassembled WGS sequence"/>
</dbReference>
<reference evidence="6 7" key="1">
    <citation type="submission" date="2015-04" db="EMBL/GenBank/DDBJ databases">
        <title>Complete genome sequence of Schizopora paradoxa KUC8140, a cosmopolitan wood degrader in East Asia.</title>
        <authorList>
            <consortium name="DOE Joint Genome Institute"/>
            <person name="Min B."/>
            <person name="Park H."/>
            <person name="Jang Y."/>
            <person name="Kim J.-J."/>
            <person name="Kim K.H."/>
            <person name="Pangilinan J."/>
            <person name="Lipzen A."/>
            <person name="Riley R."/>
            <person name="Grigoriev I.V."/>
            <person name="Spatafora J.W."/>
            <person name="Choi I.-G."/>
        </authorList>
    </citation>
    <scope>NUCLEOTIDE SEQUENCE [LARGE SCALE GENOMIC DNA]</scope>
    <source>
        <strain evidence="6 7">KUC8140</strain>
    </source>
</reference>
<evidence type="ECO:0000256" key="2">
    <source>
        <dbReference type="PROSITE-ProRule" id="PRU00285"/>
    </source>
</evidence>
<feature type="domain" description="SHSP" evidence="5">
    <location>
        <begin position="1"/>
        <end position="93"/>
    </location>
</feature>
<evidence type="ECO:0000259" key="5">
    <source>
        <dbReference type="PROSITE" id="PS01031"/>
    </source>
</evidence>
<dbReference type="PROSITE" id="PS01031">
    <property type="entry name" value="SHSP"/>
    <property type="match status" value="1"/>
</dbReference>
<sequence length="93" mass="10425">RVHLFESKDTNRVIATIEVPGLRKDEVQLVARDNQLFISGERRPLAYSDDLGRTLVNELKFGRFERAIPLPPGTEPSSISASMDDGMLTVSWP</sequence>
<dbReference type="Pfam" id="PF00011">
    <property type="entry name" value="HSP20"/>
    <property type="match status" value="1"/>
</dbReference>
<dbReference type="EMBL" id="KQ085928">
    <property type="protein sequence ID" value="KLO15550.1"/>
    <property type="molecule type" value="Genomic_DNA"/>
</dbReference>
<dbReference type="InParanoid" id="A0A0H2RU64"/>
<dbReference type="InterPro" id="IPR002068">
    <property type="entry name" value="A-crystallin/Hsp20_dom"/>
</dbReference>
<keyword evidence="1" id="KW-0346">Stress response</keyword>
<dbReference type="CDD" id="cd06464">
    <property type="entry name" value="ACD_sHsps-like"/>
    <property type="match status" value="1"/>
</dbReference>
<evidence type="ECO:0000256" key="3">
    <source>
        <dbReference type="RuleBase" id="RU003616"/>
    </source>
</evidence>
<dbReference type="AlphaFoldDB" id="A0A0H2RU64"/>
<dbReference type="Gene3D" id="2.60.40.790">
    <property type="match status" value="1"/>
</dbReference>
<evidence type="ECO:0000313" key="6">
    <source>
        <dbReference type="EMBL" id="KLO15550.1"/>
    </source>
</evidence>
<evidence type="ECO:0000313" key="7">
    <source>
        <dbReference type="Proteomes" id="UP000053477"/>
    </source>
</evidence>
<dbReference type="SUPFAM" id="SSF49764">
    <property type="entry name" value="HSP20-like chaperones"/>
    <property type="match status" value="1"/>
</dbReference>
<proteinExistence type="inferred from homology"/>
<dbReference type="STRING" id="27342.A0A0H2RU64"/>
<protein>
    <submittedName>
        <fullName evidence="6">HSP20-like chaperone</fullName>
    </submittedName>
</protein>
<organism evidence="6 7">
    <name type="scientific">Schizopora paradoxa</name>
    <dbReference type="NCBI Taxonomy" id="27342"/>
    <lineage>
        <taxon>Eukaryota</taxon>
        <taxon>Fungi</taxon>
        <taxon>Dikarya</taxon>
        <taxon>Basidiomycota</taxon>
        <taxon>Agaricomycotina</taxon>
        <taxon>Agaricomycetes</taxon>
        <taxon>Hymenochaetales</taxon>
        <taxon>Schizoporaceae</taxon>
        <taxon>Schizopora</taxon>
    </lineage>
</organism>
<dbReference type="InterPro" id="IPR008978">
    <property type="entry name" value="HSP20-like_chaperone"/>
</dbReference>